<dbReference type="Proteomes" id="UP000887578">
    <property type="component" value="Unplaced"/>
</dbReference>
<evidence type="ECO:0000313" key="2">
    <source>
        <dbReference type="Proteomes" id="UP000887578"/>
    </source>
</evidence>
<keyword evidence="1" id="KW-0732">Signal</keyword>
<reference evidence="3" key="1">
    <citation type="submission" date="2022-11" db="UniProtKB">
        <authorList>
            <consortium name="WormBaseParasite"/>
        </authorList>
    </citation>
    <scope>IDENTIFICATION</scope>
</reference>
<evidence type="ECO:0000313" key="3">
    <source>
        <dbReference type="WBParaSite" id="PDA_v2.g6744.t1"/>
    </source>
</evidence>
<feature type="signal peptide" evidence="1">
    <location>
        <begin position="1"/>
        <end position="21"/>
    </location>
</feature>
<dbReference type="WBParaSite" id="PDA_v2.g6744.t1">
    <property type="protein sequence ID" value="PDA_v2.g6744.t1"/>
    <property type="gene ID" value="PDA_v2.g6744"/>
</dbReference>
<sequence>MCWKVAVFVFVVLCFYSGIYGQNVGNNNVADGGSVDGECDMQEFLNVAKTRKFVELKKDYYRLSPEFGIIKWC</sequence>
<keyword evidence="2" id="KW-1185">Reference proteome</keyword>
<evidence type="ECO:0000256" key="1">
    <source>
        <dbReference type="SAM" id="SignalP"/>
    </source>
</evidence>
<name>A0A914R5M8_9BILA</name>
<organism evidence="2 3">
    <name type="scientific">Panagrolaimus davidi</name>
    <dbReference type="NCBI Taxonomy" id="227884"/>
    <lineage>
        <taxon>Eukaryota</taxon>
        <taxon>Metazoa</taxon>
        <taxon>Ecdysozoa</taxon>
        <taxon>Nematoda</taxon>
        <taxon>Chromadorea</taxon>
        <taxon>Rhabditida</taxon>
        <taxon>Tylenchina</taxon>
        <taxon>Panagrolaimomorpha</taxon>
        <taxon>Panagrolaimoidea</taxon>
        <taxon>Panagrolaimidae</taxon>
        <taxon>Panagrolaimus</taxon>
    </lineage>
</organism>
<protein>
    <submittedName>
        <fullName evidence="3">Uncharacterized protein</fullName>
    </submittedName>
</protein>
<feature type="chain" id="PRO_5037183799" evidence="1">
    <location>
        <begin position="22"/>
        <end position="73"/>
    </location>
</feature>
<accession>A0A914R5M8</accession>
<dbReference type="AlphaFoldDB" id="A0A914R5M8"/>
<proteinExistence type="predicted"/>